<evidence type="ECO:0000256" key="6">
    <source>
        <dbReference type="ARBA" id="ARBA00023242"/>
    </source>
</evidence>
<comment type="similarity">
    <text evidence="2">Belongs to the REXO1/REXO3 family.</text>
</comment>
<dbReference type="GeneID" id="111021144"/>
<dbReference type="PANTHER" id="PTHR12801:SF157">
    <property type="entry name" value="SMALL RNA DEGRADING NUCLEASE 5"/>
    <property type="match status" value="1"/>
</dbReference>
<dbReference type="Pfam" id="PF00929">
    <property type="entry name" value="RNase_T"/>
    <property type="match status" value="1"/>
</dbReference>
<accession>A0A6J1DJM2</accession>
<dbReference type="InterPro" id="IPR036397">
    <property type="entry name" value="RNaseH_sf"/>
</dbReference>
<dbReference type="InterPro" id="IPR047021">
    <property type="entry name" value="REXO1/3/4-like"/>
</dbReference>
<evidence type="ECO:0000256" key="2">
    <source>
        <dbReference type="ARBA" id="ARBA00006357"/>
    </source>
</evidence>
<dbReference type="OrthoDB" id="206335at2759"/>
<evidence type="ECO:0000256" key="4">
    <source>
        <dbReference type="ARBA" id="ARBA00022801"/>
    </source>
</evidence>
<comment type="subcellular location">
    <subcellularLocation>
        <location evidence="1">Nucleus</location>
    </subcellularLocation>
</comment>
<dbReference type="InterPro" id="IPR034922">
    <property type="entry name" value="REX1-like_exo"/>
</dbReference>
<dbReference type="KEGG" id="mcha:111021144"/>
<dbReference type="AlphaFoldDB" id="A0A6J1DJM2"/>
<dbReference type="CDD" id="cd06145">
    <property type="entry name" value="REX1_like"/>
    <property type="match status" value="1"/>
</dbReference>
<reference evidence="9" key="1">
    <citation type="submission" date="2025-08" db="UniProtKB">
        <authorList>
            <consortium name="RefSeq"/>
        </authorList>
    </citation>
    <scope>IDENTIFICATION</scope>
    <source>
        <strain evidence="9">OHB3-1</strain>
    </source>
</reference>
<feature type="domain" description="Exonuclease" evidence="7">
    <location>
        <begin position="217"/>
        <end position="376"/>
    </location>
</feature>
<dbReference type="Proteomes" id="UP000504603">
    <property type="component" value="Unplaced"/>
</dbReference>
<evidence type="ECO:0000256" key="3">
    <source>
        <dbReference type="ARBA" id="ARBA00022722"/>
    </source>
</evidence>
<dbReference type="SUPFAM" id="SSF53098">
    <property type="entry name" value="Ribonuclease H-like"/>
    <property type="match status" value="1"/>
</dbReference>
<evidence type="ECO:0000259" key="7">
    <source>
        <dbReference type="SMART" id="SM00479"/>
    </source>
</evidence>
<name>A0A6J1DJM2_MOMCH</name>
<dbReference type="FunFam" id="3.30.420.10:FF:000019">
    <property type="entry name" value="RNA exonuclease NEF-sp"/>
    <property type="match status" value="1"/>
</dbReference>
<keyword evidence="4" id="KW-0378">Hydrolase</keyword>
<dbReference type="RefSeq" id="XP_022153687.1">
    <property type="nucleotide sequence ID" value="XM_022297995.1"/>
</dbReference>
<keyword evidence="6" id="KW-0539">Nucleus</keyword>
<evidence type="ECO:0000313" key="9">
    <source>
        <dbReference type="RefSeq" id="XP_022153687.1"/>
    </source>
</evidence>
<sequence>MPSSSASVLDSEDEAQLNVGKTKEKSSFFDIYGTDAKAEVVFKTPDSNSTLSLQDVQGLVTWVLAEGFMPSWVFIKNKPLIPKVAMVYLPGLDAALYMSQSKILPTFKKFCGNPRAVLALSCVSDRMQTIDALLTCKVKRKRGANDVDLKKSDPTAEQERFGSEKETPISIKLPKELPFPVTYYTLTAKELEDNGYPFNQPGFIHTLPAPLGSLPYEMLALDCEMCVTCEGFELTRITLVDMQGEIVLDKLVKPFNAIVDYNTRFSGITSEMLSGVTTTLEDVQRDFLNLVHKETILIGHSLENDLMALKMSHDLVVDTAVLYKHPRGGSHKTALRILAKKFLSREIQQSGNGHDSTEDARATMELALLKIKHGPEFGSPPSLIRKKLLTILGESGKTSSFIDDVSTVKRYSSESSHAFPVTSDEEALSRAKKEVINEKVHFIWTQFSELNSYYKKQADDEERLNVKLAEMMSLLTCDTKSVNRKKHSRKISPELREILTRMDSRIKNLYSSLPTNAMLIICTGHGDIALVQRLRRMLKEQNETSICREKIVKILEELHAQAEVALCFVSVKH</sequence>
<dbReference type="GO" id="GO:0005634">
    <property type="term" value="C:nucleus"/>
    <property type="evidence" value="ECO:0007669"/>
    <property type="project" value="UniProtKB-SubCell"/>
</dbReference>
<dbReference type="Gene3D" id="3.30.420.10">
    <property type="entry name" value="Ribonuclease H-like superfamily/Ribonuclease H"/>
    <property type="match status" value="1"/>
</dbReference>
<protein>
    <submittedName>
        <fullName evidence="9">Small RNA degrading nuclease 5</fullName>
    </submittedName>
</protein>
<evidence type="ECO:0000313" key="8">
    <source>
        <dbReference type="Proteomes" id="UP000504603"/>
    </source>
</evidence>
<evidence type="ECO:0000256" key="5">
    <source>
        <dbReference type="ARBA" id="ARBA00022839"/>
    </source>
</evidence>
<dbReference type="InterPro" id="IPR013520">
    <property type="entry name" value="Ribonucl_H"/>
</dbReference>
<dbReference type="SMART" id="SM00479">
    <property type="entry name" value="EXOIII"/>
    <property type="match status" value="1"/>
</dbReference>
<organism evidence="8 9">
    <name type="scientific">Momordica charantia</name>
    <name type="common">Bitter gourd</name>
    <name type="synonym">Balsam pear</name>
    <dbReference type="NCBI Taxonomy" id="3673"/>
    <lineage>
        <taxon>Eukaryota</taxon>
        <taxon>Viridiplantae</taxon>
        <taxon>Streptophyta</taxon>
        <taxon>Embryophyta</taxon>
        <taxon>Tracheophyta</taxon>
        <taxon>Spermatophyta</taxon>
        <taxon>Magnoliopsida</taxon>
        <taxon>eudicotyledons</taxon>
        <taxon>Gunneridae</taxon>
        <taxon>Pentapetalae</taxon>
        <taxon>rosids</taxon>
        <taxon>fabids</taxon>
        <taxon>Cucurbitales</taxon>
        <taxon>Cucurbitaceae</taxon>
        <taxon>Momordiceae</taxon>
        <taxon>Momordica</taxon>
    </lineage>
</organism>
<dbReference type="GO" id="GO:0003676">
    <property type="term" value="F:nucleic acid binding"/>
    <property type="evidence" value="ECO:0007669"/>
    <property type="project" value="InterPro"/>
</dbReference>
<keyword evidence="8" id="KW-1185">Reference proteome</keyword>
<proteinExistence type="inferred from homology"/>
<dbReference type="GO" id="GO:0004527">
    <property type="term" value="F:exonuclease activity"/>
    <property type="evidence" value="ECO:0007669"/>
    <property type="project" value="UniProtKB-KW"/>
</dbReference>
<evidence type="ECO:0000256" key="1">
    <source>
        <dbReference type="ARBA" id="ARBA00004123"/>
    </source>
</evidence>
<keyword evidence="3" id="KW-0540">Nuclease</keyword>
<dbReference type="PANTHER" id="PTHR12801">
    <property type="entry name" value="RNA EXONUCLEASE REXO1 / RECO3 FAMILY MEMBER-RELATED"/>
    <property type="match status" value="1"/>
</dbReference>
<keyword evidence="5" id="KW-0269">Exonuclease</keyword>
<dbReference type="InterPro" id="IPR012337">
    <property type="entry name" value="RNaseH-like_sf"/>
</dbReference>
<gene>
    <name evidence="9" type="primary">LOC111021144</name>
</gene>